<dbReference type="CDD" id="cd00037">
    <property type="entry name" value="CLECT"/>
    <property type="match status" value="1"/>
</dbReference>
<dbReference type="PANTHER" id="PTHR22803">
    <property type="entry name" value="MANNOSE, PHOSPHOLIPASE, LECTIN RECEPTOR RELATED"/>
    <property type="match status" value="1"/>
</dbReference>
<dbReference type="InterPro" id="IPR050111">
    <property type="entry name" value="C-type_lectin/snaclec_domain"/>
</dbReference>
<dbReference type="GO" id="GO:0030246">
    <property type="term" value="F:carbohydrate binding"/>
    <property type="evidence" value="ECO:0007669"/>
    <property type="project" value="UniProtKB-KW"/>
</dbReference>
<gene>
    <name evidence="2" type="ORF">DW975_16410</name>
</gene>
<dbReference type="InterPro" id="IPR016186">
    <property type="entry name" value="C-type_lectin-like/link_sf"/>
</dbReference>
<dbReference type="InterPro" id="IPR016187">
    <property type="entry name" value="CTDL_fold"/>
</dbReference>
<dbReference type="SMART" id="SM00034">
    <property type="entry name" value="CLECT"/>
    <property type="match status" value="1"/>
</dbReference>
<dbReference type="Gene3D" id="3.10.100.10">
    <property type="entry name" value="Mannose-Binding Protein A, subunit A"/>
    <property type="match status" value="1"/>
</dbReference>
<dbReference type="Proteomes" id="UP000283431">
    <property type="component" value="Unassembled WGS sequence"/>
</dbReference>
<protein>
    <submittedName>
        <fullName evidence="2">C-type lectin domain-containing protein</fullName>
    </submittedName>
</protein>
<dbReference type="InterPro" id="IPR001304">
    <property type="entry name" value="C-type_lectin-like"/>
</dbReference>
<name>A0A413PBL1_9FIRM</name>
<dbReference type="Pfam" id="PF00059">
    <property type="entry name" value="Lectin_C"/>
    <property type="match status" value="1"/>
</dbReference>
<proteinExistence type="predicted"/>
<dbReference type="PROSITE" id="PS50041">
    <property type="entry name" value="C_TYPE_LECTIN_2"/>
    <property type="match status" value="1"/>
</dbReference>
<sequence>MTWESAKLFCEKKGGHLVTISDEKENEFVNGMRCRNLSTDYQQSIWLGGSDTANEGTWSWITGEPFTYSNWEPNEPNGGTTQNYLQMYSSGNWDDVQNEAGRFVVCEYDSVQPKLTPVASSLSLSDNIGFNIYMQISDDVLSDDGAMMIITNSDGNVIKKPISSYETTTYQDKSVKKIVSMVSAAKMSGKLSFKILKSDGTESSSYICSVMDYANEMIKKANTDAECKKALPLVKAMLNYGAYSQIYFGEDKTNLANAILKDDNTATIKSEDIIKSITYSEQGLFSNKDLEYMGSSLICESDTSLKLYFNNKNKLTEKQIKSRYDISTLDKNKHDYDTGVDGSIFWIKIKGIKPAELGNVYGVNLVSDEGSVIVETSPYVYVKKALGSGDSRLQNLCKAMWAYGQAAREYEK</sequence>
<organism evidence="2 3">
    <name type="scientific">Agathobacter rectalis</name>
    <dbReference type="NCBI Taxonomy" id="39491"/>
    <lineage>
        <taxon>Bacteria</taxon>
        <taxon>Bacillati</taxon>
        <taxon>Bacillota</taxon>
        <taxon>Clostridia</taxon>
        <taxon>Lachnospirales</taxon>
        <taxon>Lachnospiraceae</taxon>
        <taxon>Agathobacter</taxon>
    </lineage>
</organism>
<feature type="domain" description="C-type lectin" evidence="1">
    <location>
        <begin position="1"/>
        <end position="107"/>
    </location>
</feature>
<evidence type="ECO:0000313" key="3">
    <source>
        <dbReference type="Proteomes" id="UP000283431"/>
    </source>
</evidence>
<evidence type="ECO:0000259" key="1">
    <source>
        <dbReference type="PROSITE" id="PS50041"/>
    </source>
</evidence>
<keyword evidence="2" id="KW-0430">Lectin</keyword>
<reference evidence="2 3" key="1">
    <citation type="submission" date="2018-08" db="EMBL/GenBank/DDBJ databases">
        <title>A genome reference for cultivated species of the human gut microbiota.</title>
        <authorList>
            <person name="Zou Y."/>
            <person name="Xue W."/>
            <person name="Luo G."/>
        </authorList>
    </citation>
    <scope>NUCLEOTIDE SEQUENCE [LARGE SCALE GENOMIC DNA]</scope>
    <source>
        <strain evidence="2 3">AM48-7</strain>
    </source>
</reference>
<dbReference type="AlphaFoldDB" id="A0A413PBL1"/>
<dbReference type="SUPFAM" id="SSF56436">
    <property type="entry name" value="C-type lectin-like"/>
    <property type="match status" value="1"/>
</dbReference>
<comment type="caution">
    <text evidence="2">The sequence shown here is derived from an EMBL/GenBank/DDBJ whole genome shotgun (WGS) entry which is preliminary data.</text>
</comment>
<accession>A0A413PBL1</accession>
<evidence type="ECO:0000313" key="2">
    <source>
        <dbReference type="EMBL" id="RGZ71443.1"/>
    </source>
</evidence>
<dbReference type="EMBL" id="QSEN01000076">
    <property type="protein sequence ID" value="RGZ71443.1"/>
    <property type="molecule type" value="Genomic_DNA"/>
</dbReference>